<feature type="domain" description="Heterokaryon incompatibility" evidence="1">
    <location>
        <begin position="57"/>
        <end position="199"/>
    </location>
</feature>
<gene>
    <name evidence="2" type="ORF">P154DRAFT_596069</name>
</gene>
<dbReference type="Proteomes" id="UP000799779">
    <property type="component" value="Unassembled WGS sequence"/>
</dbReference>
<dbReference type="EMBL" id="ML977582">
    <property type="protein sequence ID" value="KAF2001526.1"/>
    <property type="molecule type" value="Genomic_DNA"/>
</dbReference>
<sequence>MTEGTTYTTTFNYQPLETKRHIRLLQVIHQEDAGGPESYTYKIVHKELPIKEHSLDFEAISYTWGHPARVGDLKLSDSEGGRIGLTKNLTEALPYLSQQSKTSLLWIDQLCVNQSDSAEKSVQIGLMSEIYKKATRVIVWLGPGDESSREMFDKMETPDRYTPGIRSTFGQPATDHIYAPAIREFWQRPWFTRGWIVQEILLSKNAVILAGDVQLNLQDLADLCAIPSSHAIGDAPQSWFSYNILMNLLMYPFTDPQPLRFLRTMAQAASEFATTEVCDSLYAFVGMIKAAEFTPDYSLSTRENFTRFAATLPEKFGSLDMLSMWSANLDELLPNTHEELKGFPSWVPSWSQIPLSAPFRLATGGVRSFRDTVAWNAAKGRKHVHNQSFSAAETARLQVRGRIIDHVEAISSARFARYWDVDDEYLDILTNQIRQDIPDLESWTRKDMISFLNIASCNGNLPQETTEQLLGIEPQALSELRNVMGYNESLGCCLSMGRGRRFMKTEAGCIGLAPFIGTKARTGGITGSVVVILHGCIVPIMLELVDEGQSEYKVLGDCYIEGIMHGEAVTWAEEDTETFVLV</sequence>
<dbReference type="AlphaFoldDB" id="A0A6A5WV92"/>
<keyword evidence="3" id="KW-1185">Reference proteome</keyword>
<evidence type="ECO:0000313" key="3">
    <source>
        <dbReference type="Proteomes" id="UP000799779"/>
    </source>
</evidence>
<name>A0A6A5WV92_9PLEO</name>
<evidence type="ECO:0000259" key="1">
    <source>
        <dbReference type="Pfam" id="PF06985"/>
    </source>
</evidence>
<organism evidence="2 3">
    <name type="scientific">Amniculicola lignicola CBS 123094</name>
    <dbReference type="NCBI Taxonomy" id="1392246"/>
    <lineage>
        <taxon>Eukaryota</taxon>
        <taxon>Fungi</taxon>
        <taxon>Dikarya</taxon>
        <taxon>Ascomycota</taxon>
        <taxon>Pezizomycotina</taxon>
        <taxon>Dothideomycetes</taxon>
        <taxon>Pleosporomycetidae</taxon>
        <taxon>Pleosporales</taxon>
        <taxon>Amniculicolaceae</taxon>
        <taxon>Amniculicola</taxon>
    </lineage>
</organism>
<reference evidence="2" key="1">
    <citation type="journal article" date="2020" name="Stud. Mycol.">
        <title>101 Dothideomycetes genomes: a test case for predicting lifestyles and emergence of pathogens.</title>
        <authorList>
            <person name="Haridas S."/>
            <person name="Albert R."/>
            <person name="Binder M."/>
            <person name="Bloem J."/>
            <person name="Labutti K."/>
            <person name="Salamov A."/>
            <person name="Andreopoulos B."/>
            <person name="Baker S."/>
            <person name="Barry K."/>
            <person name="Bills G."/>
            <person name="Bluhm B."/>
            <person name="Cannon C."/>
            <person name="Castanera R."/>
            <person name="Culley D."/>
            <person name="Daum C."/>
            <person name="Ezra D."/>
            <person name="Gonzalez J."/>
            <person name="Henrissat B."/>
            <person name="Kuo A."/>
            <person name="Liang C."/>
            <person name="Lipzen A."/>
            <person name="Lutzoni F."/>
            <person name="Magnuson J."/>
            <person name="Mondo S."/>
            <person name="Nolan M."/>
            <person name="Ohm R."/>
            <person name="Pangilinan J."/>
            <person name="Park H.-J."/>
            <person name="Ramirez L."/>
            <person name="Alfaro M."/>
            <person name="Sun H."/>
            <person name="Tritt A."/>
            <person name="Yoshinaga Y."/>
            <person name="Zwiers L.-H."/>
            <person name="Turgeon B."/>
            <person name="Goodwin S."/>
            <person name="Spatafora J."/>
            <person name="Crous P."/>
            <person name="Grigoriev I."/>
        </authorList>
    </citation>
    <scope>NUCLEOTIDE SEQUENCE</scope>
    <source>
        <strain evidence="2">CBS 123094</strain>
    </source>
</reference>
<evidence type="ECO:0000313" key="2">
    <source>
        <dbReference type="EMBL" id="KAF2001526.1"/>
    </source>
</evidence>
<dbReference type="Pfam" id="PF26639">
    <property type="entry name" value="Het-6_barrel"/>
    <property type="match status" value="1"/>
</dbReference>
<dbReference type="OrthoDB" id="3548654at2759"/>
<dbReference type="PANTHER" id="PTHR24148">
    <property type="entry name" value="ANKYRIN REPEAT DOMAIN-CONTAINING PROTEIN 39 HOMOLOG-RELATED"/>
    <property type="match status" value="1"/>
</dbReference>
<dbReference type="PANTHER" id="PTHR24148:SF64">
    <property type="entry name" value="HETEROKARYON INCOMPATIBILITY DOMAIN-CONTAINING PROTEIN"/>
    <property type="match status" value="1"/>
</dbReference>
<dbReference type="InterPro" id="IPR010730">
    <property type="entry name" value="HET"/>
</dbReference>
<accession>A0A6A5WV92</accession>
<proteinExistence type="predicted"/>
<dbReference type="InterPro" id="IPR052895">
    <property type="entry name" value="HetReg/Transcr_Mod"/>
</dbReference>
<protein>
    <submittedName>
        <fullName evidence="2">Heterokaryon incompatibility protein</fullName>
    </submittedName>
</protein>
<dbReference type="Pfam" id="PF06985">
    <property type="entry name" value="HET"/>
    <property type="match status" value="1"/>
</dbReference>